<proteinExistence type="predicted"/>
<evidence type="ECO:0000313" key="2">
    <source>
        <dbReference type="Proteomes" id="UP000886653"/>
    </source>
</evidence>
<comment type="caution">
    <text evidence="1">The sequence shown here is derived from an EMBL/GenBank/DDBJ whole genome shotgun (WGS) entry which is preliminary data.</text>
</comment>
<name>A0A9P6T681_9BASI</name>
<accession>A0A9P6T681</accession>
<dbReference type="Proteomes" id="UP000886653">
    <property type="component" value="Unassembled WGS sequence"/>
</dbReference>
<evidence type="ECO:0000313" key="1">
    <source>
        <dbReference type="EMBL" id="KAG0140305.1"/>
    </source>
</evidence>
<keyword evidence="2" id="KW-1185">Reference proteome</keyword>
<dbReference type="AlphaFoldDB" id="A0A9P6T681"/>
<dbReference type="EMBL" id="MU167456">
    <property type="protein sequence ID" value="KAG0140305.1"/>
    <property type="molecule type" value="Genomic_DNA"/>
</dbReference>
<protein>
    <submittedName>
        <fullName evidence="1">Uncharacterized protein</fullName>
    </submittedName>
</protein>
<organism evidence="1 2">
    <name type="scientific">Cronartium quercuum f. sp. fusiforme G11</name>
    <dbReference type="NCBI Taxonomy" id="708437"/>
    <lineage>
        <taxon>Eukaryota</taxon>
        <taxon>Fungi</taxon>
        <taxon>Dikarya</taxon>
        <taxon>Basidiomycota</taxon>
        <taxon>Pucciniomycotina</taxon>
        <taxon>Pucciniomycetes</taxon>
        <taxon>Pucciniales</taxon>
        <taxon>Coleosporiaceae</taxon>
        <taxon>Cronartium</taxon>
    </lineage>
</organism>
<gene>
    <name evidence="1" type="ORF">CROQUDRAFT_100310</name>
</gene>
<reference evidence="1" key="1">
    <citation type="submission" date="2013-11" db="EMBL/GenBank/DDBJ databases">
        <title>Genome sequence of the fusiform rust pathogen reveals effectors for host alternation and coevolution with pine.</title>
        <authorList>
            <consortium name="DOE Joint Genome Institute"/>
            <person name="Smith K."/>
            <person name="Pendleton A."/>
            <person name="Kubisiak T."/>
            <person name="Anderson C."/>
            <person name="Salamov A."/>
            <person name="Aerts A."/>
            <person name="Riley R."/>
            <person name="Clum A."/>
            <person name="Lindquist E."/>
            <person name="Ence D."/>
            <person name="Campbell M."/>
            <person name="Kronenberg Z."/>
            <person name="Feau N."/>
            <person name="Dhillon B."/>
            <person name="Hamelin R."/>
            <person name="Burleigh J."/>
            <person name="Smith J."/>
            <person name="Yandell M."/>
            <person name="Nelson C."/>
            <person name="Grigoriev I."/>
            <person name="Davis J."/>
        </authorList>
    </citation>
    <scope>NUCLEOTIDE SEQUENCE</scope>
    <source>
        <strain evidence="1">G11</strain>
    </source>
</reference>
<sequence length="215" mass="24079">MPLDEGIPFSLEGHKAPVRFVERGFPKLANQRCEGDVSSTQLNVPSWSPMETRQLLYDQNSAEAGYEPSHSLLVHQRPWAARPNNRFKRDQSRHSMRLWYADQLGFRSGLVAASSHSDSGVGLISFGWWIDKIDGQKGTEDRVVAESDFITPPFVSTSQMESKSRMLTDGSWKLEGVLVSATETCLKFPMINGQETGEMNGILNSKEALTDWEPC</sequence>